<accession>A0ABV8T0C4</accession>
<gene>
    <name evidence="2" type="ORF">ACFPN2_29760</name>
</gene>
<evidence type="ECO:0000259" key="1">
    <source>
        <dbReference type="Pfam" id="PF01755"/>
    </source>
</evidence>
<dbReference type="CDD" id="cd06532">
    <property type="entry name" value="Glyco_transf_25"/>
    <property type="match status" value="1"/>
</dbReference>
<reference evidence="3" key="1">
    <citation type="journal article" date="2019" name="Int. J. Syst. Evol. Microbiol.">
        <title>The Global Catalogue of Microorganisms (GCM) 10K type strain sequencing project: providing services to taxonomists for standard genome sequencing and annotation.</title>
        <authorList>
            <consortium name="The Broad Institute Genomics Platform"/>
            <consortium name="The Broad Institute Genome Sequencing Center for Infectious Disease"/>
            <person name="Wu L."/>
            <person name="Ma J."/>
        </authorList>
    </citation>
    <scope>NUCLEOTIDE SEQUENCE [LARGE SCALE GENOMIC DNA]</scope>
    <source>
        <strain evidence="3">CGMCC 1.10759</strain>
    </source>
</reference>
<comment type="caution">
    <text evidence="2">The sequence shown here is derived from an EMBL/GenBank/DDBJ whole genome shotgun (WGS) entry which is preliminary data.</text>
</comment>
<dbReference type="Proteomes" id="UP001595904">
    <property type="component" value="Unassembled WGS sequence"/>
</dbReference>
<name>A0ABV8T0C4_9GAMM</name>
<dbReference type="RefSeq" id="WP_380603495.1">
    <property type="nucleotide sequence ID" value="NZ_JBHSDU010000015.1"/>
</dbReference>
<evidence type="ECO:0000313" key="3">
    <source>
        <dbReference type="Proteomes" id="UP001595904"/>
    </source>
</evidence>
<dbReference type="EMBL" id="JBHSDU010000015">
    <property type="protein sequence ID" value="MFC4313303.1"/>
    <property type="molecule type" value="Genomic_DNA"/>
</dbReference>
<keyword evidence="3" id="KW-1185">Reference proteome</keyword>
<dbReference type="InterPro" id="IPR002654">
    <property type="entry name" value="Glyco_trans_25"/>
</dbReference>
<organism evidence="2 3">
    <name type="scientific">Steroidobacter flavus</name>
    <dbReference type="NCBI Taxonomy" id="1842136"/>
    <lineage>
        <taxon>Bacteria</taxon>
        <taxon>Pseudomonadati</taxon>
        <taxon>Pseudomonadota</taxon>
        <taxon>Gammaproteobacteria</taxon>
        <taxon>Steroidobacterales</taxon>
        <taxon>Steroidobacteraceae</taxon>
        <taxon>Steroidobacter</taxon>
    </lineage>
</organism>
<sequence length="265" mass="29954">MADLQSSILFRAAKNYREYRRLRRLRNQPLSVAPQTYPAYVINLERSPERRLYITSHLRSLGIEPTVVPAFDGKKMSLDEEIRAGRYNDEVSRKSFDRSLSMAEIGCGRSHLSIYQRMVRDGTPYALVSEDDAQFAPDARDRIDAAIKAAPADWGVIQLRFDTRHFEPAVNGLVKFKFGDSLPVAATAYLISQRAARVLAENTLPIRYPADSLLGRVDQWGLQAHGVWPELVGVNNVFPSNIQGTRNSRFRASNFVKNLLLKVFG</sequence>
<protein>
    <submittedName>
        <fullName evidence="2">Glycosyltransferase family 25 protein</fullName>
    </submittedName>
</protein>
<dbReference type="Pfam" id="PF01755">
    <property type="entry name" value="Glyco_transf_25"/>
    <property type="match status" value="1"/>
</dbReference>
<proteinExistence type="predicted"/>
<evidence type="ECO:0000313" key="2">
    <source>
        <dbReference type="EMBL" id="MFC4313303.1"/>
    </source>
</evidence>
<feature type="domain" description="Glycosyl transferase family 25" evidence="1">
    <location>
        <begin position="38"/>
        <end position="213"/>
    </location>
</feature>